<evidence type="ECO:0000313" key="1">
    <source>
        <dbReference type="EMBL" id="PSL17241.1"/>
    </source>
</evidence>
<accession>A0A2P8F6A5</accession>
<comment type="caution">
    <text evidence="1">The sequence shown here is derived from an EMBL/GenBank/DDBJ whole genome shotgun (WGS) entry which is preliminary data.</text>
</comment>
<proteinExistence type="predicted"/>
<organism evidence="1 2">
    <name type="scientific">Shimia abyssi</name>
    <dbReference type="NCBI Taxonomy" id="1662395"/>
    <lineage>
        <taxon>Bacteria</taxon>
        <taxon>Pseudomonadati</taxon>
        <taxon>Pseudomonadota</taxon>
        <taxon>Alphaproteobacteria</taxon>
        <taxon>Rhodobacterales</taxon>
        <taxon>Roseobacteraceae</taxon>
    </lineage>
</organism>
<dbReference type="Proteomes" id="UP000240418">
    <property type="component" value="Unassembled WGS sequence"/>
</dbReference>
<reference evidence="1 2" key="1">
    <citation type="submission" date="2018-03" db="EMBL/GenBank/DDBJ databases">
        <title>Genomic Encyclopedia of Archaeal and Bacterial Type Strains, Phase II (KMG-II): from individual species to whole genera.</title>
        <authorList>
            <person name="Goeker M."/>
        </authorList>
    </citation>
    <scope>NUCLEOTIDE SEQUENCE [LARGE SCALE GENOMIC DNA]</scope>
    <source>
        <strain evidence="1 2">DSM 100673</strain>
    </source>
</reference>
<gene>
    <name evidence="1" type="ORF">CLV88_11910</name>
</gene>
<evidence type="ECO:0000313" key="2">
    <source>
        <dbReference type="Proteomes" id="UP000240418"/>
    </source>
</evidence>
<dbReference type="EMBL" id="PYGJ01000019">
    <property type="protein sequence ID" value="PSL17241.1"/>
    <property type="molecule type" value="Genomic_DNA"/>
</dbReference>
<sequence>MLTGIIVTGSWQMCVYSFVCRLAHFDLHDLPKPSANEVYPKARSSALVQVDHERGGIKEII</sequence>
<dbReference type="AlphaFoldDB" id="A0A2P8F6A5"/>
<keyword evidence="2" id="KW-1185">Reference proteome</keyword>
<name>A0A2P8F6A5_9RHOB</name>
<protein>
    <submittedName>
        <fullName evidence="1">Uncharacterized protein</fullName>
    </submittedName>
</protein>